<evidence type="ECO:0000313" key="4">
    <source>
        <dbReference type="Proteomes" id="UP001519363"/>
    </source>
</evidence>
<name>A0ABS5A8D4_9PSEU</name>
<gene>
    <name evidence="3" type="ORF">JOF53_001725</name>
</gene>
<dbReference type="RefSeq" id="WP_249044310.1">
    <property type="nucleotide sequence ID" value="NZ_JAGIOO010000001.1"/>
</dbReference>
<reference evidence="3 4" key="1">
    <citation type="submission" date="2021-03" db="EMBL/GenBank/DDBJ databases">
        <title>Sequencing the genomes of 1000 actinobacteria strains.</title>
        <authorList>
            <person name="Klenk H.-P."/>
        </authorList>
    </citation>
    <scope>NUCLEOTIDE SEQUENCE [LARGE SCALE GENOMIC DNA]</scope>
    <source>
        <strain evidence="3 4">DSM 44580</strain>
    </source>
</reference>
<accession>A0ABS5A8D4</accession>
<dbReference type="Gene3D" id="1.10.260.40">
    <property type="entry name" value="lambda repressor-like DNA-binding domains"/>
    <property type="match status" value="1"/>
</dbReference>
<sequence>MTDPGQTEGPQPGEVLPAEGHDPAEGQLARKINHLIATLYPDKRTRPGFAKLAQEIREKTQSSISNTYLWELATGKKRNLTQGTLATLAEFFGVPSEYFLNDEVAARIDTQLELALALRNQKVRSIALRAEGLSDATLDSILTMLTQARKIERLPPLDRSAEQRPKSDG</sequence>
<evidence type="ECO:0000256" key="1">
    <source>
        <dbReference type="SAM" id="MobiDB-lite"/>
    </source>
</evidence>
<feature type="region of interest" description="Disordered" evidence="1">
    <location>
        <begin position="1"/>
        <end position="23"/>
    </location>
</feature>
<organism evidence="3 4">
    <name type="scientific">Crossiella equi</name>
    <dbReference type="NCBI Taxonomy" id="130796"/>
    <lineage>
        <taxon>Bacteria</taxon>
        <taxon>Bacillati</taxon>
        <taxon>Actinomycetota</taxon>
        <taxon>Actinomycetes</taxon>
        <taxon>Pseudonocardiales</taxon>
        <taxon>Pseudonocardiaceae</taxon>
        <taxon>Crossiella</taxon>
    </lineage>
</organism>
<evidence type="ECO:0000259" key="2">
    <source>
        <dbReference type="PROSITE" id="PS50943"/>
    </source>
</evidence>
<protein>
    <submittedName>
        <fullName evidence="3">Transcriptional regulator with XRE-family HTH domain</fullName>
    </submittedName>
</protein>
<dbReference type="Proteomes" id="UP001519363">
    <property type="component" value="Unassembled WGS sequence"/>
</dbReference>
<evidence type="ECO:0000313" key="3">
    <source>
        <dbReference type="EMBL" id="MBP2472853.1"/>
    </source>
</evidence>
<dbReference type="InterPro" id="IPR010982">
    <property type="entry name" value="Lambda_DNA-bd_dom_sf"/>
</dbReference>
<keyword evidence="4" id="KW-1185">Reference proteome</keyword>
<dbReference type="PROSITE" id="PS50943">
    <property type="entry name" value="HTH_CROC1"/>
    <property type="match status" value="1"/>
</dbReference>
<feature type="domain" description="HTH cro/C1-type" evidence="2">
    <location>
        <begin position="77"/>
        <end position="99"/>
    </location>
</feature>
<comment type="caution">
    <text evidence="3">The sequence shown here is derived from an EMBL/GenBank/DDBJ whole genome shotgun (WGS) entry which is preliminary data.</text>
</comment>
<proteinExistence type="predicted"/>
<dbReference type="EMBL" id="JAGIOO010000001">
    <property type="protein sequence ID" value="MBP2472853.1"/>
    <property type="molecule type" value="Genomic_DNA"/>
</dbReference>
<dbReference type="InterPro" id="IPR001387">
    <property type="entry name" value="Cro/C1-type_HTH"/>
</dbReference>